<dbReference type="AlphaFoldDB" id="T1J7Y2"/>
<organism evidence="2 3">
    <name type="scientific">Strigamia maritima</name>
    <name type="common">European centipede</name>
    <name type="synonym">Geophilus maritimus</name>
    <dbReference type="NCBI Taxonomy" id="126957"/>
    <lineage>
        <taxon>Eukaryota</taxon>
        <taxon>Metazoa</taxon>
        <taxon>Ecdysozoa</taxon>
        <taxon>Arthropoda</taxon>
        <taxon>Myriapoda</taxon>
        <taxon>Chilopoda</taxon>
        <taxon>Pleurostigmophora</taxon>
        <taxon>Geophilomorpha</taxon>
        <taxon>Linotaeniidae</taxon>
        <taxon>Strigamia</taxon>
    </lineage>
</organism>
<dbReference type="EMBL" id="JH431944">
    <property type="status" value="NOT_ANNOTATED_CDS"/>
    <property type="molecule type" value="Genomic_DNA"/>
</dbReference>
<evidence type="ECO:0000313" key="3">
    <source>
        <dbReference type="Proteomes" id="UP000014500"/>
    </source>
</evidence>
<accession>T1J7Y2</accession>
<evidence type="ECO:0008006" key="4">
    <source>
        <dbReference type="Google" id="ProtNLM"/>
    </source>
</evidence>
<evidence type="ECO:0000313" key="2">
    <source>
        <dbReference type="EnsemblMetazoa" id="SMAR009797-PA"/>
    </source>
</evidence>
<protein>
    <recommendedName>
        <fullName evidence="4">Lipid-binding serum glycoprotein N-terminal domain-containing protein</fullName>
    </recommendedName>
</protein>
<feature type="signal peptide" evidence="1">
    <location>
        <begin position="1"/>
        <end position="20"/>
    </location>
</feature>
<dbReference type="Proteomes" id="UP000014500">
    <property type="component" value="Unassembled WGS sequence"/>
</dbReference>
<reference evidence="3" key="1">
    <citation type="submission" date="2011-05" db="EMBL/GenBank/DDBJ databases">
        <authorList>
            <person name="Richards S.R."/>
            <person name="Qu J."/>
            <person name="Jiang H."/>
            <person name="Jhangiani S.N."/>
            <person name="Agravi P."/>
            <person name="Goodspeed R."/>
            <person name="Gross S."/>
            <person name="Mandapat C."/>
            <person name="Jackson L."/>
            <person name="Mathew T."/>
            <person name="Pu L."/>
            <person name="Thornton R."/>
            <person name="Saada N."/>
            <person name="Wilczek-Boney K.B."/>
            <person name="Lee S."/>
            <person name="Kovar C."/>
            <person name="Wu Y."/>
            <person name="Scherer S.E."/>
            <person name="Worley K.C."/>
            <person name="Muzny D.M."/>
            <person name="Gibbs R."/>
        </authorList>
    </citation>
    <scope>NUCLEOTIDE SEQUENCE</scope>
    <source>
        <strain evidence="3">Brora</strain>
    </source>
</reference>
<sequence length="207" mass="23757">MSSSYFFLAFLCLVFSLNECNELDGSEVDERVVELLMINIIFSFKAHFAVDFVNYILNHGTSKTKSSQGNANEYVDRLFTGLREYLAKNYDPLEKKNLAPEVKSIYFEGLSTVARIGPVTLSSDGPYNFVTAHLGFHKFKGQAAFEQQLWWLFWISGTANIDVRGIEFDFKLRGHLTDDYKFKFNLETLGIRDWGKLETTLQGSNWI</sequence>
<dbReference type="HOGENOM" id="CLU_1329266_0_0_1"/>
<feature type="chain" id="PRO_5004580047" description="Lipid-binding serum glycoprotein N-terminal domain-containing protein" evidence="1">
    <location>
        <begin position="21"/>
        <end position="207"/>
    </location>
</feature>
<keyword evidence="3" id="KW-1185">Reference proteome</keyword>
<reference evidence="2" key="2">
    <citation type="submission" date="2015-02" db="UniProtKB">
        <authorList>
            <consortium name="EnsemblMetazoa"/>
        </authorList>
    </citation>
    <scope>IDENTIFICATION</scope>
</reference>
<keyword evidence="1" id="KW-0732">Signal</keyword>
<evidence type="ECO:0000256" key="1">
    <source>
        <dbReference type="SAM" id="SignalP"/>
    </source>
</evidence>
<dbReference type="EnsemblMetazoa" id="SMAR009797-RA">
    <property type="protein sequence ID" value="SMAR009797-PA"/>
    <property type="gene ID" value="SMAR009797"/>
</dbReference>
<proteinExistence type="predicted"/>
<name>T1J7Y2_STRMM</name>